<dbReference type="Pfam" id="PF11864">
    <property type="entry name" value="DUF3384"/>
    <property type="match status" value="1"/>
</dbReference>
<proteinExistence type="predicted"/>
<dbReference type="InterPro" id="IPR024584">
    <property type="entry name" value="Tuberin_N"/>
</dbReference>
<evidence type="ECO:0000313" key="2">
    <source>
        <dbReference type="EMBL" id="MPC28144.1"/>
    </source>
</evidence>
<organism evidence="2 3">
    <name type="scientific">Portunus trituberculatus</name>
    <name type="common">Swimming crab</name>
    <name type="synonym">Neptunus trituberculatus</name>
    <dbReference type="NCBI Taxonomy" id="210409"/>
    <lineage>
        <taxon>Eukaryota</taxon>
        <taxon>Metazoa</taxon>
        <taxon>Ecdysozoa</taxon>
        <taxon>Arthropoda</taxon>
        <taxon>Crustacea</taxon>
        <taxon>Multicrustacea</taxon>
        <taxon>Malacostraca</taxon>
        <taxon>Eumalacostraca</taxon>
        <taxon>Eucarida</taxon>
        <taxon>Decapoda</taxon>
        <taxon>Pleocyemata</taxon>
        <taxon>Brachyura</taxon>
        <taxon>Eubrachyura</taxon>
        <taxon>Portunoidea</taxon>
        <taxon>Portunidae</taxon>
        <taxon>Portuninae</taxon>
        <taxon>Portunus</taxon>
    </lineage>
</organism>
<keyword evidence="3" id="KW-1185">Reference proteome</keyword>
<sequence>MSREREGFTERLKRWVLSGGASRAPTNAIVVTEMMKGELAVSTSLPRRLHAIKQLTESLITAKLEQNGIEQVWCLVRDLLDVMRVPPTCRRLTLKMLTNYAAGEPDIGYMRMVFMKHIKFTFSEEDPEPLYVFPWTNDYCKT</sequence>
<dbReference type="OrthoDB" id="5797019at2759"/>
<dbReference type="EMBL" id="VSRR010001863">
    <property type="protein sequence ID" value="MPC28144.1"/>
    <property type="molecule type" value="Genomic_DNA"/>
</dbReference>
<comment type="caution">
    <text evidence="2">The sequence shown here is derived from an EMBL/GenBank/DDBJ whole genome shotgun (WGS) entry which is preliminary data.</text>
</comment>
<accession>A0A5B7E5T4</accession>
<evidence type="ECO:0000259" key="1">
    <source>
        <dbReference type="Pfam" id="PF11864"/>
    </source>
</evidence>
<reference evidence="2 3" key="1">
    <citation type="submission" date="2019-05" db="EMBL/GenBank/DDBJ databases">
        <title>Another draft genome of Portunus trituberculatus and its Hox gene families provides insights of decapod evolution.</title>
        <authorList>
            <person name="Jeong J.-H."/>
            <person name="Song I."/>
            <person name="Kim S."/>
            <person name="Choi T."/>
            <person name="Kim D."/>
            <person name="Ryu S."/>
            <person name="Kim W."/>
        </authorList>
    </citation>
    <scope>NUCLEOTIDE SEQUENCE [LARGE SCALE GENOMIC DNA]</scope>
    <source>
        <tissue evidence="2">Muscle</tissue>
    </source>
</reference>
<gene>
    <name evidence="2" type="primary">Tsc2_2</name>
    <name evidence="2" type="ORF">E2C01_021339</name>
</gene>
<protein>
    <submittedName>
        <fullName evidence="2">Tuberin</fullName>
    </submittedName>
</protein>
<evidence type="ECO:0000313" key="3">
    <source>
        <dbReference type="Proteomes" id="UP000324222"/>
    </source>
</evidence>
<feature type="domain" description="Tuberin N-terminal" evidence="1">
    <location>
        <begin position="46"/>
        <end position="120"/>
    </location>
</feature>
<name>A0A5B7E5T4_PORTR</name>
<dbReference type="Proteomes" id="UP000324222">
    <property type="component" value="Unassembled WGS sequence"/>
</dbReference>
<dbReference type="AlphaFoldDB" id="A0A5B7E5T4"/>